<dbReference type="SUPFAM" id="SSF55271">
    <property type="entry name" value="DNA repair protein MutS, domain I"/>
    <property type="match status" value="1"/>
</dbReference>
<dbReference type="Gene3D" id="3.40.1170.10">
    <property type="entry name" value="DNA repair protein MutS, domain I"/>
    <property type="match status" value="1"/>
</dbReference>
<dbReference type="SMART" id="SM00534">
    <property type="entry name" value="MUTSac"/>
    <property type="match status" value="1"/>
</dbReference>
<evidence type="ECO:0000256" key="9">
    <source>
        <dbReference type="HAMAP-Rule" id="MF_00096"/>
    </source>
</evidence>
<dbReference type="Pfam" id="PF05188">
    <property type="entry name" value="MutS_II"/>
    <property type="match status" value="1"/>
</dbReference>
<dbReference type="CDD" id="cd03284">
    <property type="entry name" value="ABC_MutS1"/>
    <property type="match status" value="1"/>
</dbReference>
<dbReference type="Pfam" id="PF01624">
    <property type="entry name" value="MutS_I"/>
    <property type="match status" value="1"/>
</dbReference>
<dbReference type="FunFam" id="3.40.50.300:FF:002842">
    <property type="entry name" value="DNA mismatch repair protein MutS"/>
    <property type="match status" value="1"/>
</dbReference>
<dbReference type="Pfam" id="PF05190">
    <property type="entry name" value="MutS_IV"/>
    <property type="match status" value="1"/>
</dbReference>
<dbReference type="RefSeq" id="WP_021828600.1">
    <property type="nucleotide sequence ID" value="NZ_CP015840.1"/>
</dbReference>
<dbReference type="InterPro" id="IPR045076">
    <property type="entry name" value="MutS"/>
</dbReference>
<organism evidence="12 13">
    <name type="scientific">Chlamydia gallinacea 08-1274/3</name>
    <dbReference type="NCBI Taxonomy" id="1143323"/>
    <lineage>
        <taxon>Bacteria</taxon>
        <taxon>Pseudomonadati</taxon>
        <taxon>Chlamydiota</taxon>
        <taxon>Chlamydiia</taxon>
        <taxon>Chlamydiales</taxon>
        <taxon>Chlamydiaceae</taxon>
        <taxon>Chlamydia/Chlamydophila group</taxon>
        <taxon>Chlamydia</taxon>
    </lineage>
</organism>
<dbReference type="Pfam" id="PF00488">
    <property type="entry name" value="MutS_V"/>
    <property type="match status" value="1"/>
</dbReference>
<dbReference type="InterPro" id="IPR027417">
    <property type="entry name" value="P-loop_NTPase"/>
</dbReference>
<dbReference type="eggNOG" id="COG0249">
    <property type="taxonomic scope" value="Bacteria"/>
</dbReference>
<keyword evidence="7 9" id="KW-0234">DNA repair</keyword>
<dbReference type="Proteomes" id="UP000019147">
    <property type="component" value="Chromosome"/>
</dbReference>
<evidence type="ECO:0000256" key="6">
    <source>
        <dbReference type="ARBA" id="ARBA00023125"/>
    </source>
</evidence>
<evidence type="ECO:0000256" key="10">
    <source>
        <dbReference type="RuleBase" id="RU003756"/>
    </source>
</evidence>
<sequence length="827" mass="93460">MTSKKITPMMKQWHQCKEQAGDSLLFFRMGDFYEAFYDDAVLISQHLDLTLTQRQGIPMSGVPVATINNYIDRLISKGLKVAVAEQFEESEPGKGKTEPLPRELHRIVTPGTLLSSSLLLEKTNNYILSLTRIGTLFGFACLDFSTGAFVLHECDNAKFLIDEICRLSPKEIVSYDKFYKKHSDILQQIQQHLKISISTYIDWAFEHQFATQKLSSHFKVSSLDGFGLKGFVPAINAAGALLSYLQDKLLLPIEHISIPKTYGKHKHLLIDSSSQTNLELLSPLNDPQGKSSLLHVMDRTHTPMGGRLLRHILVNPFYDLQEILVRQDAVEFLLNKQKLRKNLCTLLMLVRDLERLMTKITTTLAGPKDLGMLRDSLVAIEEISKLLSLEHLPKFFTGRCSLPIEITSLIQLLSNALLEDLPLRISDGNIFSDNYHSDLKRLRHMKENSKEWLWQYQETIRQQTGVKKLKVCYSQILGYYIEVDSKSSPLLPKEFIRRQSRLHAERFTTEELQQFQDDMLNVSEKLQNLETTLFKDLCVQILQQRESILYLSQVIADLDYIAALADLAQEYNYCRPVVDSSSTLSIVQGLHPVVQTLLSKGTFIPNDISMDNASTRILLITGPNMAGKSTYIRQIALLVIMAQMGSFIPAKSAHIGMIDKIFTRIGAGDNLSKGMSTFMVEMAETANILHNVTNHSLVILDEVGRGTSTYDGLAIAQAVIEYLLFTQGKQAKTLFATHYKELTELESHCPHVENYHAGVKENGGQPIFLYEILKGHSQKSFGIHVAKLAGFPLCVVSRAQHILRQLEGPEATSTQQEQEKMQQLMLF</sequence>
<dbReference type="Gene3D" id="3.40.50.300">
    <property type="entry name" value="P-loop containing nucleotide triphosphate hydrolases"/>
    <property type="match status" value="1"/>
</dbReference>
<evidence type="ECO:0000256" key="4">
    <source>
        <dbReference type="ARBA" id="ARBA00022763"/>
    </source>
</evidence>
<dbReference type="SUPFAM" id="SSF48334">
    <property type="entry name" value="DNA repair protein MutS, domain III"/>
    <property type="match status" value="1"/>
</dbReference>
<dbReference type="GO" id="GO:0030983">
    <property type="term" value="F:mismatched DNA binding"/>
    <property type="evidence" value="ECO:0007669"/>
    <property type="project" value="InterPro"/>
</dbReference>
<dbReference type="Gene3D" id="3.30.420.110">
    <property type="entry name" value="MutS, connector domain"/>
    <property type="match status" value="1"/>
</dbReference>
<name>A0A173DY88_9CHLA</name>
<evidence type="ECO:0000313" key="12">
    <source>
        <dbReference type="EMBL" id="ANG65898.1"/>
    </source>
</evidence>
<keyword evidence="5 9" id="KW-0067">ATP-binding</keyword>
<evidence type="ECO:0000256" key="7">
    <source>
        <dbReference type="ARBA" id="ARBA00023204"/>
    </source>
</evidence>
<evidence type="ECO:0000256" key="1">
    <source>
        <dbReference type="ARBA" id="ARBA00006271"/>
    </source>
</evidence>
<evidence type="ECO:0000256" key="5">
    <source>
        <dbReference type="ARBA" id="ARBA00022840"/>
    </source>
</evidence>
<accession>A0A173DY88</accession>
<dbReference type="GeneID" id="81477874"/>
<keyword evidence="6 9" id="KW-0238">DNA-binding</keyword>
<dbReference type="PANTHER" id="PTHR11361:SF34">
    <property type="entry name" value="DNA MISMATCH REPAIR PROTEIN MSH1, MITOCHONDRIAL"/>
    <property type="match status" value="1"/>
</dbReference>
<evidence type="ECO:0000313" key="13">
    <source>
        <dbReference type="Proteomes" id="UP000019147"/>
    </source>
</evidence>
<dbReference type="AlphaFoldDB" id="A0A173DY88"/>
<dbReference type="PIRSF" id="PIRSF037677">
    <property type="entry name" value="DNA_mis_repair_Msh6"/>
    <property type="match status" value="1"/>
</dbReference>
<evidence type="ECO:0000259" key="11">
    <source>
        <dbReference type="PROSITE" id="PS00486"/>
    </source>
</evidence>
<dbReference type="HAMAP" id="MF_00096">
    <property type="entry name" value="MutS"/>
    <property type="match status" value="1"/>
</dbReference>
<dbReference type="SMART" id="SM00533">
    <property type="entry name" value="MUTSd"/>
    <property type="match status" value="1"/>
</dbReference>
<dbReference type="InterPro" id="IPR005748">
    <property type="entry name" value="DNA_mismatch_repair_MutS"/>
</dbReference>
<dbReference type="EMBL" id="CP015840">
    <property type="protein sequence ID" value="ANG65898.1"/>
    <property type="molecule type" value="Genomic_DNA"/>
</dbReference>
<evidence type="ECO:0000256" key="2">
    <source>
        <dbReference type="ARBA" id="ARBA00021982"/>
    </source>
</evidence>
<keyword evidence="4 9" id="KW-0227">DNA damage</keyword>
<dbReference type="NCBIfam" id="NF003810">
    <property type="entry name" value="PRK05399.1"/>
    <property type="match status" value="1"/>
</dbReference>
<dbReference type="SUPFAM" id="SSF53150">
    <property type="entry name" value="DNA repair protein MutS, domain II"/>
    <property type="match status" value="1"/>
</dbReference>
<feature type="binding site" evidence="9">
    <location>
        <begin position="622"/>
        <end position="629"/>
    </location>
    <ligand>
        <name>ATP</name>
        <dbReference type="ChEBI" id="CHEBI:30616"/>
    </ligand>
</feature>
<evidence type="ECO:0000256" key="3">
    <source>
        <dbReference type="ARBA" id="ARBA00022741"/>
    </source>
</evidence>
<dbReference type="InterPro" id="IPR007696">
    <property type="entry name" value="DNA_mismatch_repair_MutS_core"/>
</dbReference>
<dbReference type="InterPro" id="IPR036187">
    <property type="entry name" value="DNA_mismatch_repair_MutS_sf"/>
</dbReference>
<dbReference type="InterPro" id="IPR007860">
    <property type="entry name" value="DNA_mmatch_repair_MutS_con_dom"/>
</dbReference>
<dbReference type="Gene3D" id="1.10.1420.10">
    <property type="match status" value="2"/>
</dbReference>
<dbReference type="GO" id="GO:0005524">
    <property type="term" value="F:ATP binding"/>
    <property type="evidence" value="ECO:0007669"/>
    <property type="project" value="UniProtKB-UniRule"/>
</dbReference>
<evidence type="ECO:0000256" key="8">
    <source>
        <dbReference type="ARBA" id="ARBA00024647"/>
    </source>
</evidence>
<dbReference type="GO" id="GO:0005829">
    <property type="term" value="C:cytosol"/>
    <property type="evidence" value="ECO:0007669"/>
    <property type="project" value="TreeGrafter"/>
</dbReference>
<dbReference type="PROSITE" id="PS00486">
    <property type="entry name" value="DNA_MISMATCH_REPAIR_2"/>
    <property type="match status" value="1"/>
</dbReference>
<protein>
    <recommendedName>
        <fullName evidence="2 9">DNA mismatch repair protein MutS</fullName>
    </recommendedName>
</protein>
<keyword evidence="3 9" id="KW-0547">Nucleotide-binding</keyword>
<dbReference type="STRING" id="1143323.M787_000970"/>
<dbReference type="InterPro" id="IPR016151">
    <property type="entry name" value="DNA_mismatch_repair_MutS_N"/>
</dbReference>
<proteinExistence type="inferred from homology"/>
<dbReference type="InterPro" id="IPR036678">
    <property type="entry name" value="MutS_con_dom_sf"/>
</dbReference>
<gene>
    <name evidence="9" type="primary">mutS</name>
    <name evidence="12" type="ORF">M787_000970</name>
</gene>
<dbReference type="GO" id="GO:0003684">
    <property type="term" value="F:damaged DNA binding"/>
    <property type="evidence" value="ECO:0007669"/>
    <property type="project" value="UniProtKB-UniRule"/>
</dbReference>
<dbReference type="GO" id="GO:0006298">
    <property type="term" value="P:mismatch repair"/>
    <property type="evidence" value="ECO:0007669"/>
    <property type="project" value="UniProtKB-UniRule"/>
</dbReference>
<dbReference type="InterPro" id="IPR017261">
    <property type="entry name" value="DNA_mismatch_repair_MutS/MSH"/>
</dbReference>
<dbReference type="NCBIfam" id="TIGR01070">
    <property type="entry name" value="mutS1"/>
    <property type="match status" value="1"/>
</dbReference>
<dbReference type="SUPFAM" id="SSF52540">
    <property type="entry name" value="P-loop containing nucleoside triphosphate hydrolases"/>
    <property type="match status" value="1"/>
</dbReference>
<dbReference type="Pfam" id="PF05192">
    <property type="entry name" value="MutS_III"/>
    <property type="match status" value="1"/>
</dbReference>
<dbReference type="GO" id="GO:0140664">
    <property type="term" value="F:ATP-dependent DNA damage sensor activity"/>
    <property type="evidence" value="ECO:0007669"/>
    <property type="project" value="InterPro"/>
</dbReference>
<comment type="similarity">
    <text evidence="1 9 10">Belongs to the DNA mismatch repair MutS family.</text>
</comment>
<dbReference type="InterPro" id="IPR007695">
    <property type="entry name" value="DNA_mismatch_repair_MutS-lik_N"/>
</dbReference>
<dbReference type="KEGG" id="cgz:M787_000970"/>
<reference evidence="12 13" key="1">
    <citation type="journal article" date="2014" name="Syst. Appl. Microbiol.">
        <title>Evidence for the existence of two new members of the family Chlamydiaceae and proposal of Chlamydia avium sp. nov. and Chlamydia gallinacea sp. nov.</title>
        <authorList>
            <person name="Sachse K."/>
            <person name="Laroucau K."/>
            <person name="Riege K."/>
            <person name="Wehner S."/>
            <person name="Dilcher M."/>
            <person name="Creasy H.H."/>
            <person name="Weidmann M."/>
            <person name="Myers G."/>
            <person name="Vorimore F."/>
            <person name="Vicari N."/>
            <person name="Magnino S."/>
            <person name="Liebler-Tenorio E."/>
            <person name="Ruettger A."/>
            <person name="Bavoil P.M."/>
            <person name="Hufert F.T."/>
            <person name="Rossello-Mora R."/>
            <person name="Marz M."/>
        </authorList>
    </citation>
    <scope>NUCLEOTIDE SEQUENCE [LARGE SCALE GENOMIC DNA]</scope>
    <source>
        <strain evidence="12 13">08-1274/3</strain>
    </source>
</reference>
<dbReference type="PANTHER" id="PTHR11361">
    <property type="entry name" value="DNA MISMATCH REPAIR PROTEIN MUTS FAMILY MEMBER"/>
    <property type="match status" value="1"/>
</dbReference>
<dbReference type="InterPro" id="IPR000432">
    <property type="entry name" value="DNA_mismatch_repair_MutS_C"/>
</dbReference>
<dbReference type="InterPro" id="IPR007861">
    <property type="entry name" value="DNA_mismatch_repair_MutS_clamp"/>
</dbReference>
<comment type="function">
    <text evidence="8 9">This protein is involved in the repair of mismatches in DNA. It is possible that it carries out the mismatch recognition step. This protein has a weak ATPase activity.</text>
</comment>
<feature type="domain" description="DNA mismatch repair proteins mutS family" evidence="11">
    <location>
        <begin position="696"/>
        <end position="712"/>
    </location>
</feature>
<dbReference type="OrthoDB" id="9802448at2"/>